<dbReference type="PANTHER" id="PTHR16458:SF2">
    <property type="entry name" value="GLYCINE N-METHYLTRANSFERASE"/>
    <property type="match status" value="1"/>
</dbReference>
<dbReference type="Gene3D" id="3.40.50.150">
    <property type="entry name" value="Vaccinia Virus protein VP39"/>
    <property type="match status" value="1"/>
</dbReference>
<keyword evidence="3" id="KW-0949">S-adenosyl-L-methionine</keyword>
<feature type="domain" description="Methyltransferase" evidence="4">
    <location>
        <begin position="47"/>
        <end position="146"/>
    </location>
</feature>
<keyword evidence="2 5" id="KW-0808">Transferase</keyword>
<dbReference type="RefSeq" id="WP_213161759.1">
    <property type="nucleotide sequence ID" value="NZ_CP058214.1"/>
</dbReference>
<evidence type="ECO:0000256" key="1">
    <source>
        <dbReference type="ARBA" id="ARBA00022603"/>
    </source>
</evidence>
<gene>
    <name evidence="5" type="ORF">HW532_17805</name>
</gene>
<dbReference type="InterPro" id="IPR014369">
    <property type="entry name" value="Gly/Sar_N_MeTrfase"/>
</dbReference>
<dbReference type="CDD" id="cd02440">
    <property type="entry name" value="AdoMet_MTases"/>
    <property type="match status" value="1"/>
</dbReference>
<dbReference type="GO" id="GO:0016594">
    <property type="term" value="F:glycine binding"/>
    <property type="evidence" value="ECO:0007669"/>
    <property type="project" value="TreeGrafter"/>
</dbReference>
<dbReference type="Gene3D" id="3.30.46.10">
    <property type="entry name" value="Glycine N-methyltransferase, chain A, domain 1"/>
    <property type="match status" value="1"/>
</dbReference>
<dbReference type="GO" id="GO:0042802">
    <property type="term" value="F:identical protein binding"/>
    <property type="evidence" value="ECO:0007669"/>
    <property type="project" value="TreeGrafter"/>
</dbReference>
<dbReference type="PROSITE" id="PS51600">
    <property type="entry name" value="SAM_GNMT"/>
    <property type="match status" value="1"/>
</dbReference>
<dbReference type="Proteomes" id="UP000593594">
    <property type="component" value="Chromosome"/>
</dbReference>
<dbReference type="GO" id="GO:1901052">
    <property type="term" value="P:sarcosine metabolic process"/>
    <property type="evidence" value="ECO:0007669"/>
    <property type="project" value="TreeGrafter"/>
</dbReference>
<dbReference type="GO" id="GO:0046500">
    <property type="term" value="P:S-adenosylmethionine metabolic process"/>
    <property type="evidence" value="ECO:0007669"/>
    <property type="project" value="TreeGrafter"/>
</dbReference>
<accession>A0A7S8C733</accession>
<keyword evidence="6" id="KW-1185">Reference proteome</keyword>
<dbReference type="GO" id="GO:0051289">
    <property type="term" value="P:protein homotetramerization"/>
    <property type="evidence" value="ECO:0007669"/>
    <property type="project" value="TreeGrafter"/>
</dbReference>
<protein>
    <submittedName>
        <fullName evidence="5">Class I SAM-dependent methyltransferase</fullName>
    </submittedName>
</protein>
<evidence type="ECO:0000313" key="6">
    <source>
        <dbReference type="Proteomes" id="UP000593594"/>
    </source>
</evidence>
<evidence type="ECO:0000259" key="4">
    <source>
        <dbReference type="Pfam" id="PF13649"/>
    </source>
</evidence>
<dbReference type="PANTHER" id="PTHR16458">
    <property type="entry name" value="GLYCINE N-METHYLTRANSFERASE"/>
    <property type="match status" value="1"/>
</dbReference>
<sequence>MQDDLYRREYTKEFVSRWDDLIGWEGRREGENGFFEQLLEENNCRSVADVAAGTGYHAITLAEAGFDAVAADGSANMIEQTKANAERLGVKLAGAKMCEWQNLDKTFGAEAFDAMVCLGNAFTHLFDHDERVDALKAMYRALKPGGVLVIDQRNYDAMLEEGYSSKHKHYYTGDGVEARPVELSEDKVRFEYSYPDGAKHYLTMFPLRREYLSGLMREVGFRPVICYGDFEENFDADDVDFFQQVAFKPKAANGNGRH</sequence>
<name>A0A7S8C733_9HYPH</name>
<dbReference type="GO" id="GO:0017174">
    <property type="term" value="F:glycine N-methyltransferase activity"/>
    <property type="evidence" value="ECO:0007669"/>
    <property type="project" value="InterPro"/>
</dbReference>
<dbReference type="SUPFAM" id="SSF53335">
    <property type="entry name" value="S-adenosyl-L-methionine-dependent methyltransferases"/>
    <property type="match status" value="1"/>
</dbReference>
<reference evidence="5 6" key="1">
    <citation type="submission" date="2020-06" db="EMBL/GenBank/DDBJ databases">
        <title>Genome sequence of 2 isolates from Red Sea Mangroves.</title>
        <authorList>
            <person name="Sefrji F."/>
            <person name="Michoud G."/>
            <person name="Merlino G."/>
            <person name="Daffonchio D."/>
        </authorList>
    </citation>
    <scope>NUCLEOTIDE SEQUENCE [LARGE SCALE GENOMIC DNA]</scope>
    <source>
        <strain evidence="5 6">R1DC25</strain>
    </source>
</reference>
<dbReference type="AlphaFoldDB" id="A0A7S8C733"/>
<evidence type="ECO:0000256" key="3">
    <source>
        <dbReference type="ARBA" id="ARBA00022691"/>
    </source>
</evidence>
<organism evidence="5 6">
    <name type="scientific">Kaustia mangrovi</name>
    <dbReference type="NCBI Taxonomy" id="2593653"/>
    <lineage>
        <taxon>Bacteria</taxon>
        <taxon>Pseudomonadati</taxon>
        <taxon>Pseudomonadota</taxon>
        <taxon>Alphaproteobacteria</taxon>
        <taxon>Hyphomicrobiales</taxon>
        <taxon>Parvibaculaceae</taxon>
        <taxon>Kaustia</taxon>
    </lineage>
</organism>
<evidence type="ECO:0000313" key="5">
    <source>
        <dbReference type="EMBL" id="QPC44389.1"/>
    </source>
</evidence>
<dbReference type="GO" id="GO:0032259">
    <property type="term" value="P:methylation"/>
    <property type="evidence" value="ECO:0007669"/>
    <property type="project" value="UniProtKB-KW"/>
</dbReference>
<dbReference type="Pfam" id="PF13649">
    <property type="entry name" value="Methyltransf_25"/>
    <property type="match status" value="1"/>
</dbReference>
<dbReference type="GO" id="GO:0046498">
    <property type="term" value="P:S-adenosylhomocysteine metabolic process"/>
    <property type="evidence" value="ECO:0007669"/>
    <property type="project" value="TreeGrafter"/>
</dbReference>
<dbReference type="EMBL" id="CP058214">
    <property type="protein sequence ID" value="QPC44389.1"/>
    <property type="molecule type" value="Genomic_DNA"/>
</dbReference>
<dbReference type="GO" id="GO:1904047">
    <property type="term" value="F:S-adenosyl-L-methionine binding"/>
    <property type="evidence" value="ECO:0007669"/>
    <property type="project" value="TreeGrafter"/>
</dbReference>
<dbReference type="GO" id="GO:0006730">
    <property type="term" value="P:one-carbon metabolic process"/>
    <property type="evidence" value="ECO:0007669"/>
    <property type="project" value="TreeGrafter"/>
</dbReference>
<proteinExistence type="predicted"/>
<keyword evidence="1 5" id="KW-0489">Methyltransferase</keyword>
<evidence type="ECO:0000256" key="2">
    <source>
        <dbReference type="ARBA" id="ARBA00022679"/>
    </source>
</evidence>
<dbReference type="KEGG" id="kmn:HW532_17805"/>
<dbReference type="InterPro" id="IPR029063">
    <property type="entry name" value="SAM-dependent_MTases_sf"/>
</dbReference>
<dbReference type="GO" id="GO:0006111">
    <property type="term" value="P:regulation of gluconeogenesis"/>
    <property type="evidence" value="ECO:0007669"/>
    <property type="project" value="TreeGrafter"/>
</dbReference>
<dbReference type="GO" id="GO:0005829">
    <property type="term" value="C:cytosol"/>
    <property type="evidence" value="ECO:0007669"/>
    <property type="project" value="TreeGrafter"/>
</dbReference>
<dbReference type="InterPro" id="IPR041698">
    <property type="entry name" value="Methyltransf_25"/>
</dbReference>